<keyword evidence="5" id="KW-0808">Transferase</keyword>
<evidence type="ECO:0000313" key="6">
    <source>
        <dbReference type="Proteomes" id="UP000076555"/>
    </source>
</evidence>
<dbReference type="EMBL" id="LWAJ01000258">
    <property type="protein sequence ID" value="KZL48272.1"/>
    <property type="molecule type" value="Genomic_DNA"/>
</dbReference>
<organism evidence="5 6">
    <name type="scientific">Nodularia spumigena CENA596</name>
    <dbReference type="NCBI Taxonomy" id="1819295"/>
    <lineage>
        <taxon>Bacteria</taxon>
        <taxon>Bacillati</taxon>
        <taxon>Cyanobacteriota</taxon>
        <taxon>Cyanophyceae</taxon>
        <taxon>Nostocales</taxon>
        <taxon>Nodulariaceae</taxon>
        <taxon>Nodularia</taxon>
    </lineage>
</organism>
<protein>
    <submittedName>
        <fullName evidence="5">Glutamate acetyltransferase</fullName>
    </submittedName>
</protein>
<evidence type="ECO:0000256" key="2">
    <source>
        <dbReference type="ARBA" id="ARBA00022741"/>
    </source>
</evidence>
<feature type="domain" description="DALR anticodon binding" evidence="4">
    <location>
        <begin position="137"/>
        <end position="275"/>
    </location>
</feature>
<dbReference type="InterPro" id="IPR009080">
    <property type="entry name" value="tRNAsynth_Ia_anticodon-bd"/>
</dbReference>
<evidence type="ECO:0000256" key="3">
    <source>
        <dbReference type="ARBA" id="ARBA00022840"/>
    </source>
</evidence>
<evidence type="ECO:0000256" key="1">
    <source>
        <dbReference type="ARBA" id="ARBA00022598"/>
    </source>
</evidence>
<evidence type="ECO:0000313" key="5">
    <source>
        <dbReference type="EMBL" id="KZL48272.1"/>
    </source>
</evidence>
<gene>
    <name evidence="5" type="ORF">A2T98_18710</name>
</gene>
<dbReference type="SUPFAM" id="SSF47323">
    <property type="entry name" value="Anticodon-binding domain of a subclass of class I aminoacyl-tRNA synthetases"/>
    <property type="match status" value="1"/>
</dbReference>
<dbReference type="GO" id="GO:0004814">
    <property type="term" value="F:arginine-tRNA ligase activity"/>
    <property type="evidence" value="ECO:0007669"/>
    <property type="project" value="InterPro"/>
</dbReference>
<reference evidence="5 6" key="1">
    <citation type="submission" date="2016-04" db="EMBL/GenBank/DDBJ databases">
        <title>Draft Genome Assembly of the Bloom-forming Cyanobacterium Nodularia spumigena Strain CENA596 in Shrimp Production Ponds.</title>
        <authorList>
            <person name="Popin R.V."/>
            <person name="Rigonato J."/>
            <person name="Abreu V.A."/>
            <person name="Andreote A.P."/>
            <person name="Silveira S.B."/>
            <person name="Odebrecht C."/>
            <person name="Fiore M.F."/>
        </authorList>
    </citation>
    <scope>NUCLEOTIDE SEQUENCE [LARGE SCALE GENOMIC DNA]</scope>
    <source>
        <strain evidence="5 6">CENA596</strain>
    </source>
</reference>
<dbReference type="Pfam" id="PF05746">
    <property type="entry name" value="DALR_1"/>
    <property type="match status" value="1"/>
</dbReference>
<accession>A0A166IE45</accession>
<keyword evidence="2" id="KW-0547">Nucleotide-binding</keyword>
<dbReference type="Gene3D" id="3.30.1360.70">
    <property type="entry name" value="Arginyl tRNA synthetase N-terminal domain"/>
    <property type="match status" value="1"/>
</dbReference>
<sequence length="275" mass="30396">MSNYTALKSLIHGCLVYALSIDTLNHELISIETKKFPLYKGRDNSRVLYISGVALRLGKSHNQTNLEIASGIVSHLSAQRGDVFSVEIVPPGWIYLELTHRFLAAWLQSLVVTNAGDGGEMGTSKITRQNSSRLFSIQYAHARCCSLVLLAHREGLIQLTEPIPNLVSAEQIPWLNDEQTLRLTHPAEGRLIAELVEVIDNLECPDLSGAVNWEKVALNLSQAFEAFWSQCRIWGKVKVSSPELSQARLGLVIATQSVLRCLLVYKLGAVAPVEL</sequence>
<dbReference type="RefSeq" id="WP_063874068.1">
    <property type="nucleotide sequence ID" value="NZ_CAWMRI010000258.1"/>
</dbReference>
<comment type="caution">
    <text evidence="5">The sequence shown here is derived from an EMBL/GenBank/DDBJ whole genome shotgun (WGS) entry which is preliminary data.</text>
</comment>
<keyword evidence="1" id="KW-0436">Ligase</keyword>
<proteinExistence type="predicted"/>
<name>A0A166IE45_NODSP</name>
<dbReference type="InterPro" id="IPR036695">
    <property type="entry name" value="Arg-tRNA-synth_N_sf"/>
</dbReference>
<dbReference type="SMART" id="SM00836">
    <property type="entry name" value="DALR_1"/>
    <property type="match status" value="1"/>
</dbReference>
<evidence type="ECO:0000259" key="4">
    <source>
        <dbReference type="SMART" id="SM00836"/>
    </source>
</evidence>
<dbReference type="Proteomes" id="UP000076555">
    <property type="component" value="Unassembled WGS sequence"/>
</dbReference>
<dbReference type="InterPro" id="IPR008909">
    <property type="entry name" value="DALR_anticod-bd"/>
</dbReference>
<dbReference type="Gene3D" id="1.10.730.10">
    <property type="entry name" value="Isoleucyl-tRNA Synthetase, Domain 1"/>
    <property type="match status" value="1"/>
</dbReference>
<keyword evidence="3" id="KW-0067">ATP-binding</keyword>
<dbReference type="AlphaFoldDB" id="A0A166IE45"/>
<dbReference type="GO" id="GO:0005524">
    <property type="term" value="F:ATP binding"/>
    <property type="evidence" value="ECO:0007669"/>
    <property type="project" value="UniProtKB-KW"/>
</dbReference>
<dbReference type="OrthoDB" id="9805987at2"/>
<dbReference type="GO" id="GO:0006420">
    <property type="term" value="P:arginyl-tRNA aminoacylation"/>
    <property type="evidence" value="ECO:0007669"/>
    <property type="project" value="InterPro"/>
</dbReference>
<dbReference type="GO" id="GO:0005737">
    <property type="term" value="C:cytoplasm"/>
    <property type="evidence" value="ECO:0007669"/>
    <property type="project" value="InterPro"/>
</dbReference>
<dbReference type="GO" id="GO:0016740">
    <property type="term" value="F:transferase activity"/>
    <property type="evidence" value="ECO:0007669"/>
    <property type="project" value="UniProtKB-KW"/>
</dbReference>